<keyword evidence="5 6" id="KW-0408">Iron</keyword>
<evidence type="ECO:0000256" key="3">
    <source>
        <dbReference type="ARBA" id="ARBA00022723"/>
    </source>
</evidence>
<keyword evidence="8" id="KW-0732">Signal</keyword>
<dbReference type="SUPFAM" id="SSF47175">
    <property type="entry name" value="Cytochromes"/>
    <property type="match status" value="1"/>
</dbReference>
<keyword evidence="2 7" id="KW-0349">Heme</keyword>
<sequence length="151" mass="16338">MKLAASLTLAASAIALCSPAAAQFAKPEDALKYRQSALFIMGQHFGRIGAMANGRVPYDAKVAVENAEVVAEMARLPWVGFGPGYDKVSPTRAKPEIWTEQAKFREHNEKLVGETQKLLAAAKTNNLDNLKAAFTATAGTCKACHDNFRRD</sequence>
<organism evidence="9 10">
    <name type="scientific">Ramlibacter rhizophilus</name>
    <dbReference type="NCBI Taxonomy" id="1781167"/>
    <lineage>
        <taxon>Bacteria</taxon>
        <taxon>Pseudomonadati</taxon>
        <taxon>Pseudomonadota</taxon>
        <taxon>Betaproteobacteria</taxon>
        <taxon>Burkholderiales</taxon>
        <taxon>Comamonadaceae</taxon>
        <taxon>Ramlibacter</taxon>
    </lineage>
</organism>
<keyword evidence="4" id="KW-0249">Electron transport</keyword>
<accession>A0A4Z0BG32</accession>
<keyword evidence="10" id="KW-1185">Reference proteome</keyword>
<keyword evidence="1" id="KW-0813">Transport</keyword>
<evidence type="ECO:0000256" key="4">
    <source>
        <dbReference type="ARBA" id="ARBA00022982"/>
    </source>
</evidence>
<name>A0A4Z0BG32_9BURK</name>
<protein>
    <submittedName>
        <fullName evidence="9">Cytochrome c</fullName>
    </submittedName>
</protein>
<dbReference type="PROSITE" id="PS51009">
    <property type="entry name" value="CYTCII"/>
    <property type="match status" value="1"/>
</dbReference>
<evidence type="ECO:0000256" key="6">
    <source>
        <dbReference type="PIRSR" id="PIRSR000027-1"/>
    </source>
</evidence>
<comment type="PTM">
    <text evidence="7">Binds 1 heme group per subunit.</text>
</comment>
<evidence type="ECO:0000256" key="8">
    <source>
        <dbReference type="SAM" id="SignalP"/>
    </source>
</evidence>
<dbReference type="GO" id="GO:0009055">
    <property type="term" value="F:electron transfer activity"/>
    <property type="evidence" value="ECO:0007669"/>
    <property type="project" value="InterPro"/>
</dbReference>
<dbReference type="GO" id="GO:0005506">
    <property type="term" value="F:iron ion binding"/>
    <property type="evidence" value="ECO:0007669"/>
    <property type="project" value="InterPro"/>
</dbReference>
<dbReference type="OrthoDB" id="5520910at2"/>
<reference evidence="9 10" key="1">
    <citation type="submission" date="2019-03" db="EMBL/GenBank/DDBJ databases">
        <title>Ramlibacter rhizophilus CCTCC AB2015357, whole genome shotgun sequence.</title>
        <authorList>
            <person name="Zhang X."/>
            <person name="Feng G."/>
            <person name="Zhu H."/>
        </authorList>
    </citation>
    <scope>NUCLEOTIDE SEQUENCE [LARGE SCALE GENOMIC DNA]</scope>
    <source>
        <strain evidence="9 10">CCTCC AB2015357</strain>
    </source>
</reference>
<dbReference type="Proteomes" id="UP000297564">
    <property type="component" value="Unassembled WGS sequence"/>
</dbReference>
<comment type="caution">
    <text evidence="9">The sequence shown here is derived from an EMBL/GenBank/DDBJ whole genome shotgun (WGS) entry which is preliminary data.</text>
</comment>
<dbReference type="EMBL" id="SMLL01000007">
    <property type="protein sequence ID" value="TFY97413.1"/>
    <property type="molecule type" value="Genomic_DNA"/>
</dbReference>
<dbReference type="InterPro" id="IPR010980">
    <property type="entry name" value="Cyt_c/b562"/>
</dbReference>
<evidence type="ECO:0000256" key="2">
    <source>
        <dbReference type="ARBA" id="ARBA00022617"/>
    </source>
</evidence>
<proteinExistence type="predicted"/>
<evidence type="ECO:0000313" key="10">
    <source>
        <dbReference type="Proteomes" id="UP000297564"/>
    </source>
</evidence>
<feature type="binding site" description="covalent" evidence="7">
    <location>
        <position position="144"/>
    </location>
    <ligand>
        <name>heme c</name>
        <dbReference type="ChEBI" id="CHEBI:61717"/>
    </ligand>
</feature>
<dbReference type="Pfam" id="PF01322">
    <property type="entry name" value="Cytochrom_C_2"/>
    <property type="match status" value="1"/>
</dbReference>
<dbReference type="PIRSF" id="PIRSF000027">
    <property type="entry name" value="Cytc_c_prime"/>
    <property type="match status" value="1"/>
</dbReference>
<feature type="signal peptide" evidence="8">
    <location>
        <begin position="1"/>
        <end position="22"/>
    </location>
</feature>
<dbReference type="InterPro" id="IPR012127">
    <property type="entry name" value="Cyt_c_prime"/>
</dbReference>
<gene>
    <name evidence="9" type="ORF">EZ242_17970</name>
</gene>
<dbReference type="GO" id="GO:0042597">
    <property type="term" value="C:periplasmic space"/>
    <property type="evidence" value="ECO:0007669"/>
    <property type="project" value="InterPro"/>
</dbReference>
<dbReference type="AlphaFoldDB" id="A0A4Z0BG32"/>
<feature type="chain" id="PRO_5021326790" evidence="8">
    <location>
        <begin position="23"/>
        <end position="151"/>
    </location>
</feature>
<dbReference type="Gene3D" id="1.20.120.10">
    <property type="entry name" value="Cytochrome c/b562"/>
    <property type="match status" value="1"/>
</dbReference>
<dbReference type="RefSeq" id="WP_135286579.1">
    <property type="nucleotide sequence ID" value="NZ_SMLL01000007.1"/>
</dbReference>
<dbReference type="GO" id="GO:0022900">
    <property type="term" value="P:electron transport chain"/>
    <property type="evidence" value="ECO:0007669"/>
    <property type="project" value="InterPro"/>
</dbReference>
<keyword evidence="3 6" id="KW-0479">Metal-binding</keyword>
<evidence type="ECO:0000256" key="7">
    <source>
        <dbReference type="PIRSR" id="PIRSR000027-2"/>
    </source>
</evidence>
<dbReference type="InterPro" id="IPR002321">
    <property type="entry name" value="Cyt_c_II"/>
</dbReference>
<evidence type="ECO:0000313" key="9">
    <source>
        <dbReference type="EMBL" id="TFY97413.1"/>
    </source>
</evidence>
<feature type="binding site" description="axial binding residue" evidence="6">
    <location>
        <position position="145"/>
    </location>
    <ligand>
        <name>heme c</name>
        <dbReference type="ChEBI" id="CHEBI:61717"/>
    </ligand>
    <ligandPart>
        <name>Fe</name>
        <dbReference type="ChEBI" id="CHEBI:18248"/>
    </ligandPart>
</feature>
<evidence type="ECO:0000256" key="1">
    <source>
        <dbReference type="ARBA" id="ARBA00022448"/>
    </source>
</evidence>
<evidence type="ECO:0000256" key="5">
    <source>
        <dbReference type="ARBA" id="ARBA00023004"/>
    </source>
</evidence>
<dbReference type="GO" id="GO:0020037">
    <property type="term" value="F:heme binding"/>
    <property type="evidence" value="ECO:0007669"/>
    <property type="project" value="InterPro"/>
</dbReference>
<feature type="binding site" description="covalent" evidence="7">
    <location>
        <position position="141"/>
    </location>
    <ligand>
        <name>heme c</name>
        <dbReference type="ChEBI" id="CHEBI:61717"/>
    </ligand>
</feature>